<dbReference type="Pfam" id="PF07094">
    <property type="entry name" value="DUF1357"/>
    <property type="match status" value="1"/>
</dbReference>
<reference evidence="1 2" key="1">
    <citation type="journal article" date="2011" name="J. Bacteriol.">
        <title>Whole-genome sequences of thirteen isolates of Borrelia burgdorferi.</title>
        <authorList>
            <person name="Schutzer S.E."/>
            <person name="Fraser-Liggett C.M."/>
            <person name="Casjens S.R."/>
            <person name="Qiu W.G."/>
            <person name="Dunn J.J."/>
            <person name="Mongodin E.F."/>
            <person name="Luft B.J."/>
        </authorList>
    </citation>
    <scope>NUCLEOTIDE SEQUENCE [LARGE SCALE GENOMIC DNA]</scope>
    <source>
        <strain evidence="1 2">118a</strain>
        <plasmid evidence="1 2">118a_cp32-10</plasmid>
    </source>
</reference>
<gene>
    <name evidence="1" type="ORF">BBU118A_Q02</name>
</gene>
<dbReference type="Proteomes" id="UP000006208">
    <property type="component" value="Plasmid 118a_cp32-10"/>
</dbReference>
<dbReference type="InterPro" id="IPR009791">
    <property type="entry name" value="DUF1357"/>
</dbReference>
<name>A0A7U4DIU3_BORBG</name>
<protein>
    <submittedName>
        <fullName evidence="1">Uncharacterized protein</fullName>
    </submittedName>
</protein>
<keyword evidence="1" id="KW-0614">Plasmid</keyword>
<evidence type="ECO:0000313" key="1">
    <source>
        <dbReference type="EMBL" id="ACN92864.1"/>
    </source>
</evidence>
<geneLocation type="plasmid" evidence="1 2">
    <name>118a_cp32-10</name>
</geneLocation>
<sequence length="47" mass="5446">MIENEEKKVIEAQVKEESQIKSDTKVISTGEFERHICLKEQTDNVNP</sequence>
<proteinExistence type="predicted"/>
<dbReference type="EMBL" id="CP001534">
    <property type="protein sequence ID" value="ACN92864.1"/>
    <property type="molecule type" value="Genomic_DNA"/>
</dbReference>
<evidence type="ECO:0000313" key="2">
    <source>
        <dbReference type="Proteomes" id="UP000006208"/>
    </source>
</evidence>
<organism evidence="1 2">
    <name type="scientific">Borreliella burgdorferi 118a</name>
    <dbReference type="NCBI Taxonomy" id="476210"/>
    <lineage>
        <taxon>Bacteria</taxon>
        <taxon>Pseudomonadati</taxon>
        <taxon>Spirochaetota</taxon>
        <taxon>Spirochaetia</taxon>
        <taxon>Spirochaetales</taxon>
        <taxon>Borreliaceae</taxon>
        <taxon>Borreliella</taxon>
    </lineage>
</organism>
<dbReference type="AlphaFoldDB" id="A0A7U4DIU3"/>
<accession>A0A7U4DIU3</accession>